<dbReference type="EMBL" id="CM055094">
    <property type="protein sequence ID" value="KAJ7561650.1"/>
    <property type="molecule type" value="Genomic_DNA"/>
</dbReference>
<dbReference type="Proteomes" id="UP001162992">
    <property type="component" value="Chromosome 3"/>
</dbReference>
<reference evidence="2" key="1">
    <citation type="journal article" date="2024" name="Proc. Natl. Acad. Sci. U.S.A.">
        <title>Extraordinary preservation of gene collinearity over three hundred million years revealed in homosporous lycophytes.</title>
        <authorList>
            <person name="Li C."/>
            <person name="Wickell D."/>
            <person name="Kuo L.Y."/>
            <person name="Chen X."/>
            <person name="Nie B."/>
            <person name="Liao X."/>
            <person name="Peng D."/>
            <person name="Ji J."/>
            <person name="Jenkins J."/>
            <person name="Williams M."/>
            <person name="Shu S."/>
            <person name="Plott C."/>
            <person name="Barry K."/>
            <person name="Rajasekar S."/>
            <person name="Grimwood J."/>
            <person name="Han X."/>
            <person name="Sun S."/>
            <person name="Hou Z."/>
            <person name="He W."/>
            <person name="Dai G."/>
            <person name="Sun C."/>
            <person name="Schmutz J."/>
            <person name="Leebens-Mack J.H."/>
            <person name="Li F.W."/>
            <person name="Wang L."/>
        </authorList>
    </citation>
    <scope>NUCLEOTIDE SEQUENCE [LARGE SCALE GENOMIC DNA]</scope>
    <source>
        <strain evidence="2">cv. PW_Plant_1</strain>
    </source>
</reference>
<accession>A0ACC2E5G6</accession>
<protein>
    <submittedName>
        <fullName evidence="1">Uncharacterized protein</fullName>
    </submittedName>
</protein>
<evidence type="ECO:0000313" key="1">
    <source>
        <dbReference type="EMBL" id="KAJ7561650.1"/>
    </source>
</evidence>
<gene>
    <name evidence="1" type="ORF">O6H91_03G036300</name>
</gene>
<sequence length="419" mass="47125">MMPTSSLSSSSASSESSDYSDSDYQASDYEDSWEMLSVGSESDDGSDMAQSRAETSNRAEISNNKKRKKSSEVDEALYLEVNKMICEGADLENLKLEHCKAYLRAHGMRLTGSKTILLARIKEHIELKGGGGEAKHPRSSFVVYCKGDVCCGDVVLFQQKVYDKFSVVTRSAQGPPLGKRVIAGRVVKESYGAKKQQHTFTIEVLWSSGLRPLAPMAQLMVKGRNLYRHKIFRQRWTNEDERKKVIQEKHVRGEVARCTRALAKEKPWYKKNYVSETVNQAKMKKRKSEIPSQGNTKKRRLSENGLGKDSIKPMLKNPNVNVGQIMWKEKLRDRNGGVRGDPMNKRISERNLDLRTVSSLRTVNVQSASKQHHMQSSKVGSVQLICSSSHCSNLAPHNCSKKMCKPCCRKSGFICARHS</sequence>
<proteinExistence type="predicted"/>
<evidence type="ECO:0000313" key="2">
    <source>
        <dbReference type="Proteomes" id="UP001162992"/>
    </source>
</evidence>
<comment type="caution">
    <text evidence="1">The sequence shown here is derived from an EMBL/GenBank/DDBJ whole genome shotgun (WGS) entry which is preliminary data.</text>
</comment>
<keyword evidence="2" id="KW-1185">Reference proteome</keyword>
<name>A0ACC2E5G6_DIPCM</name>
<organism evidence="1 2">
    <name type="scientific">Diphasiastrum complanatum</name>
    <name type="common">Issler's clubmoss</name>
    <name type="synonym">Lycopodium complanatum</name>
    <dbReference type="NCBI Taxonomy" id="34168"/>
    <lineage>
        <taxon>Eukaryota</taxon>
        <taxon>Viridiplantae</taxon>
        <taxon>Streptophyta</taxon>
        <taxon>Embryophyta</taxon>
        <taxon>Tracheophyta</taxon>
        <taxon>Lycopodiopsida</taxon>
        <taxon>Lycopodiales</taxon>
        <taxon>Lycopodiaceae</taxon>
        <taxon>Lycopodioideae</taxon>
        <taxon>Diphasiastrum</taxon>
    </lineage>
</organism>